<feature type="non-terminal residue" evidence="2">
    <location>
        <position position="201"/>
    </location>
</feature>
<dbReference type="EMBL" id="WJHE01001286">
    <property type="protein sequence ID" value="MST34900.1"/>
    <property type="molecule type" value="Genomic_DNA"/>
</dbReference>
<comment type="caution">
    <text evidence="2">The sequence shown here is derived from an EMBL/GenBank/DDBJ whole genome shotgun (WGS) entry which is preliminary data.</text>
</comment>
<protein>
    <recommendedName>
        <fullName evidence="1">RNase NYN domain-containing protein</fullName>
    </recommendedName>
</protein>
<dbReference type="InterPro" id="IPR021869">
    <property type="entry name" value="RNase_Zc3h12_NYN"/>
</dbReference>
<name>A0ABW9QYF4_9ACTN</name>
<organism evidence="2 3">
    <name type="scientific">Acidiferrimicrobium australe</name>
    <dbReference type="NCBI Taxonomy" id="2664430"/>
    <lineage>
        <taxon>Bacteria</taxon>
        <taxon>Bacillati</taxon>
        <taxon>Actinomycetota</taxon>
        <taxon>Acidimicrobiia</taxon>
        <taxon>Acidimicrobiales</taxon>
        <taxon>Acidimicrobiaceae</taxon>
        <taxon>Acidiferrimicrobium</taxon>
    </lineage>
</organism>
<sequence>MVDYNTVMSPRHVVVDGSNIATEGHNLPSLAQLDQAVREFLAENPDDVVTVVVDASFGHRIDPSELKTFEEAEAAAEVVSPPAGAIGRGDAFLLRIAEKTGATVLSNDSFQEFHGEHEWLFEKGRLIGGKPVPGVGWIFTPRTPVRGPKSREAVKEAKRRRRGAEVAEGVTGLDLAASRGGRGKRVERAIATATVEATGSS</sequence>
<dbReference type="Proteomes" id="UP000437736">
    <property type="component" value="Unassembled WGS sequence"/>
</dbReference>
<gene>
    <name evidence="2" type="ORF">GHK86_19505</name>
</gene>
<reference evidence="2 3" key="1">
    <citation type="submission" date="2019-11" db="EMBL/GenBank/DDBJ databases">
        <title>Acidiferrimicrobium australis gen. nov., sp. nov., an acidophilic and obligately heterotrophic, member of the Actinobacteria that catalyses dissimilatory oxido- reduction of iron isolated from metal-rich acidic water in Chile.</title>
        <authorList>
            <person name="Gonzalez D."/>
            <person name="Huber K."/>
            <person name="Hedrich S."/>
            <person name="Rojas-Villalobos C."/>
            <person name="Quatrini R."/>
            <person name="Dinamarca M.A."/>
            <person name="Schwarz A."/>
            <person name="Canales C."/>
            <person name="Nancucheo I."/>
        </authorList>
    </citation>
    <scope>NUCLEOTIDE SEQUENCE [LARGE SCALE GENOMIC DNA]</scope>
    <source>
        <strain evidence="2 3">USS-CCA1</strain>
    </source>
</reference>
<evidence type="ECO:0000313" key="3">
    <source>
        <dbReference type="Proteomes" id="UP000437736"/>
    </source>
</evidence>
<proteinExistence type="predicted"/>
<accession>A0ABW9QYF4</accession>
<keyword evidence="3" id="KW-1185">Reference proteome</keyword>
<dbReference type="Pfam" id="PF11977">
    <property type="entry name" value="RNase_Zc3h12a"/>
    <property type="match status" value="1"/>
</dbReference>
<evidence type="ECO:0000313" key="2">
    <source>
        <dbReference type="EMBL" id="MST34900.1"/>
    </source>
</evidence>
<evidence type="ECO:0000259" key="1">
    <source>
        <dbReference type="Pfam" id="PF11977"/>
    </source>
</evidence>
<dbReference type="Gene3D" id="3.40.50.11980">
    <property type="match status" value="1"/>
</dbReference>
<feature type="domain" description="RNase NYN" evidence="1">
    <location>
        <begin position="11"/>
        <end position="119"/>
    </location>
</feature>